<feature type="transmembrane region" description="Helical" evidence="6">
    <location>
        <begin position="477"/>
        <end position="495"/>
    </location>
</feature>
<feature type="transmembrane region" description="Helical" evidence="6">
    <location>
        <begin position="451"/>
        <end position="470"/>
    </location>
</feature>
<dbReference type="PANTHER" id="PTHR23501">
    <property type="entry name" value="MAJOR FACILITATOR SUPERFAMILY"/>
    <property type="match status" value="1"/>
</dbReference>
<dbReference type="GeneID" id="19890661"/>
<keyword evidence="4 6" id="KW-0472">Membrane</keyword>
<evidence type="ECO:0000256" key="3">
    <source>
        <dbReference type="ARBA" id="ARBA00022989"/>
    </source>
</evidence>
<feature type="compositionally biased region" description="Low complexity" evidence="5">
    <location>
        <begin position="42"/>
        <end position="53"/>
    </location>
</feature>
<sequence length="653" mass="72164">MSHPASSSSPQGTTTATKSDARTHLLSHVARSRQHAFFTGESSTMATTSASAAEPGYGTVKHGDVESFKPSDDDEVRELNEDGPTSEASSIHVQDGVRRVEAITTVWSKKTMTVMFVLLYLVSFVDTLLQSVQGALSPYVTSNFKVHGLIGVTDVLSFILGGVCTLAIAKIIDIWGRAEGFAVMIVFIIVGMIMKAACINIEMYTAANSIYWVGHIGVQYVIQIMYADMTTLRNRMVLFGVLQLPSIAATFGGPKIADLFYTHANFRWAFGAFCIIMPVFAAPVLVIFWWAKLKAQREGKFPERVKARSYYETCKHYAIEFDVCSLSFLGCTNLDFSAKVVGMLLTIFGWSLLLLPFSLVNYAPNGWKTGYIIAMIVVGFVLLVAFVIWEKYFAIVQYFPFKHLKDRSVLGACLLYGFMFLSIFTWDTYYYSYLQVVHDLSITNASYTLNAFSLMSSVIGPLTGVLIRYYGYYKWPSIGMTPFAILGTALLIHFRTPSSHVGYLVMCQLFSGIYSGVWAATAQLSVMANVTHQETAVAIALFGLFGSIGAAIGQAVAGGLWTNVLPRELYKNLPTELKSNASAIYADLEVQLSYPMGSPARDAIVVSYGHVQRLMVIVGCCFLPICIACLFMWKNLNVKDMETKERRKKGNVL</sequence>
<keyword evidence="2 6" id="KW-0812">Transmembrane</keyword>
<protein>
    <submittedName>
        <fullName evidence="7">Major facilitator superfamily transporter</fullName>
    </submittedName>
</protein>
<dbReference type="EMBL" id="JH725175">
    <property type="protein sequence ID" value="EJP63473.1"/>
    <property type="molecule type" value="Genomic_DNA"/>
</dbReference>
<dbReference type="InterPro" id="IPR011701">
    <property type="entry name" value="MFS"/>
</dbReference>
<feature type="transmembrane region" description="Helical" evidence="6">
    <location>
        <begin position="409"/>
        <end position="431"/>
    </location>
</feature>
<evidence type="ECO:0000313" key="8">
    <source>
        <dbReference type="Proteomes" id="UP000002762"/>
    </source>
</evidence>
<dbReference type="HOGENOM" id="CLU_012970_1_0_1"/>
<dbReference type="SUPFAM" id="SSF103473">
    <property type="entry name" value="MFS general substrate transporter"/>
    <property type="match status" value="2"/>
</dbReference>
<comment type="subcellular location">
    <subcellularLocation>
        <location evidence="1">Membrane</location>
        <topology evidence="1">Multi-pass membrane protein</topology>
    </subcellularLocation>
</comment>
<feature type="compositionally biased region" description="Polar residues" evidence="5">
    <location>
        <begin position="1"/>
        <end position="18"/>
    </location>
</feature>
<feature type="transmembrane region" description="Helical" evidence="6">
    <location>
        <begin position="236"/>
        <end position="256"/>
    </location>
</feature>
<reference evidence="7 8" key="1">
    <citation type="journal article" date="2012" name="Sci. Rep.">
        <title>Genomic perspectives on the evolution of fungal entomopathogenicity in Beauveria bassiana.</title>
        <authorList>
            <person name="Xiao G."/>
            <person name="Ying S.H."/>
            <person name="Zheng P."/>
            <person name="Wang Z.L."/>
            <person name="Zhang S."/>
            <person name="Xie X.Q."/>
            <person name="Shang Y."/>
            <person name="St Leger R.J."/>
            <person name="Zhao G.P."/>
            <person name="Wang C."/>
            <person name="Feng M.G."/>
        </authorList>
    </citation>
    <scope>NUCLEOTIDE SEQUENCE [LARGE SCALE GENOMIC DNA]</scope>
    <source>
        <strain evidence="7 8">ARSEF 2860</strain>
    </source>
</reference>
<feature type="transmembrane region" description="Helical" evidence="6">
    <location>
        <begin position="536"/>
        <end position="561"/>
    </location>
</feature>
<feature type="transmembrane region" description="Helical" evidence="6">
    <location>
        <begin position="210"/>
        <end position="229"/>
    </location>
</feature>
<feature type="region of interest" description="Disordered" evidence="5">
    <location>
        <begin position="1"/>
        <end position="23"/>
    </location>
</feature>
<feature type="transmembrane region" description="Helical" evidence="6">
    <location>
        <begin position="268"/>
        <end position="291"/>
    </location>
</feature>
<feature type="transmembrane region" description="Helical" evidence="6">
    <location>
        <begin position="148"/>
        <end position="169"/>
    </location>
</feature>
<dbReference type="PANTHER" id="PTHR23501:SF107">
    <property type="entry name" value="TRANSPORTER, PUTATIVE (AFU_ORTHOLOGUE AFUA_7G04730)-RELATED"/>
    <property type="match status" value="1"/>
</dbReference>
<dbReference type="RefSeq" id="XP_008600968.1">
    <property type="nucleotide sequence ID" value="XM_008602746.1"/>
</dbReference>
<feature type="transmembrane region" description="Helical" evidence="6">
    <location>
        <begin position="501"/>
        <end position="524"/>
    </location>
</feature>
<gene>
    <name evidence="7" type="ORF">BBA_07649</name>
</gene>
<dbReference type="InParanoid" id="J5JBJ6"/>
<dbReference type="Pfam" id="PF07690">
    <property type="entry name" value="MFS_1"/>
    <property type="match status" value="1"/>
</dbReference>
<feature type="transmembrane region" description="Helical" evidence="6">
    <location>
        <begin position="117"/>
        <end position="136"/>
    </location>
</feature>
<evidence type="ECO:0000256" key="6">
    <source>
        <dbReference type="SAM" id="Phobius"/>
    </source>
</evidence>
<feature type="transmembrane region" description="Helical" evidence="6">
    <location>
        <begin position="181"/>
        <end position="204"/>
    </location>
</feature>
<accession>J5JBJ6</accession>
<keyword evidence="3 6" id="KW-1133">Transmembrane helix</keyword>
<dbReference type="OrthoDB" id="4078873at2759"/>
<evidence type="ECO:0000256" key="2">
    <source>
        <dbReference type="ARBA" id="ARBA00022692"/>
    </source>
</evidence>
<feature type="transmembrane region" description="Helical" evidence="6">
    <location>
        <begin position="614"/>
        <end position="633"/>
    </location>
</feature>
<evidence type="ECO:0000256" key="4">
    <source>
        <dbReference type="ARBA" id="ARBA00023136"/>
    </source>
</evidence>
<dbReference type="AlphaFoldDB" id="J5JBJ6"/>
<feature type="transmembrane region" description="Helical" evidence="6">
    <location>
        <begin position="340"/>
        <end position="359"/>
    </location>
</feature>
<dbReference type="GO" id="GO:0022857">
    <property type="term" value="F:transmembrane transporter activity"/>
    <property type="evidence" value="ECO:0007669"/>
    <property type="project" value="InterPro"/>
</dbReference>
<evidence type="ECO:0000256" key="5">
    <source>
        <dbReference type="SAM" id="MobiDB-lite"/>
    </source>
</evidence>
<organism evidence="7 8">
    <name type="scientific">Beauveria bassiana (strain ARSEF 2860)</name>
    <name type="common">White muscardine disease fungus</name>
    <name type="synonym">Tritirachium shiotae</name>
    <dbReference type="NCBI Taxonomy" id="655819"/>
    <lineage>
        <taxon>Eukaryota</taxon>
        <taxon>Fungi</taxon>
        <taxon>Dikarya</taxon>
        <taxon>Ascomycota</taxon>
        <taxon>Pezizomycotina</taxon>
        <taxon>Sordariomycetes</taxon>
        <taxon>Hypocreomycetidae</taxon>
        <taxon>Hypocreales</taxon>
        <taxon>Cordycipitaceae</taxon>
        <taxon>Beauveria</taxon>
    </lineage>
</organism>
<feature type="transmembrane region" description="Helical" evidence="6">
    <location>
        <begin position="371"/>
        <end position="389"/>
    </location>
</feature>
<dbReference type="Gene3D" id="1.20.1250.20">
    <property type="entry name" value="MFS general substrate transporter like domains"/>
    <property type="match status" value="2"/>
</dbReference>
<dbReference type="GO" id="GO:0005886">
    <property type="term" value="C:plasma membrane"/>
    <property type="evidence" value="ECO:0007669"/>
    <property type="project" value="TreeGrafter"/>
</dbReference>
<keyword evidence="8" id="KW-1185">Reference proteome</keyword>
<evidence type="ECO:0000256" key="1">
    <source>
        <dbReference type="ARBA" id="ARBA00004141"/>
    </source>
</evidence>
<dbReference type="InterPro" id="IPR036259">
    <property type="entry name" value="MFS_trans_sf"/>
</dbReference>
<feature type="region of interest" description="Disordered" evidence="5">
    <location>
        <begin position="37"/>
        <end position="91"/>
    </location>
</feature>
<name>J5JBJ6_BEAB2</name>
<feature type="compositionally biased region" description="Basic and acidic residues" evidence="5">
    <location>
        <begin position="61"/>
        <end position="71"/>
    </location>
</feature>
<dbReference type="Proteomes" id="UP000002762">
    <property type="component" value="Unassembled WGS sequence"/>
</dbReference>
<proteinExistence type="predicted"/>
<evidence type="ECO:0000313" key="7">
    <source>
        <dbReference type="EMBL" id="EJP63473.1"/>
    </source>
</evidence>